<dbReference type="InterPro" id="IPR007269">
    <property type="entry name" value="ICMT_MeTrfase"/>
</dbReference>
<dbReference type="Gene3D" id="1.20.120.1630">
    <property type="match status" value="1"/>
</dbReference>
<evidence type="ECO:0008006" key="8">
    <source>
        <dbReference type="Google" id="ProtNLM"/>
    </source>
</evidence>
<dbReference type="GO" id="GO:0016020">
    <property type="term" value="C:membrane"/>
    <property type="evidence" value="ECO:0007669"/>
    <property type="project" value="UniProtKB-SubCell"/>
</dbReference>
<dbReference type="EMBL" id="MHFR01000008">
    <property type="protein sequence ID" value="OGW99379.1"/>
    <property type="molecule type" value="Genomic_DNA"/>
</dbReference>
<gene>
    <name evidence="6" type="ORF">A3G33_06740</name>
</gene>
<keyword evidence="3 5" id="KW-1133">Transmembrane helix</keyword>
<organism evidence="6 7">
    <name type="scientific">Candidatus Danuiimicrobium aquiferis</name>
    <dbReference type="NCBI Taxonomy" id="1801832"/>
    <lineage>
        <taxon>Bacteria</taxon>
        <taxon>Pseudomonadati</taxon>
        <taxon>Candidatus Omnitrophota</taxon>
        <taxon>Candidatus Danuiimicrobium</taxon>
    </lineage>
</organism>
<feature type="transmembrane region" description="Helical" evidence="5">
    <location>
        <begin position="12"/>
        <end position="31"/>
    </location>
</feature>
<comment type="subcellular location">
    <subcellularLocation>
        <location evidence="1">Membrane</location>
        <topology evidence="1">Multi-pass membrane protein</topology>
    </subcellularLocation>
</comment>
<dbReference type="GO" id="GO:0004671">
    <property type="term" value="F:protein C-terminal S-isoprenylcysteine carboxyl O-methyltransferase activity"/>
    <property type="evidence" value="ECO:0007669"/>
    <property type="project" value="InterPro"/>
</dbReference>
<dbReference type="Proteomes" id="UP000178187">
    <property type="component" value="Unassembled WGS sequence"/>
</dbReference>
<evidence type="ECO:0000256" key="5">
    <source>
        <dbReference type="SAM" id="Phobius"/>
    </source>
</evidence>
<evidence type="ECO:0000256" key="4">
    <source>
        <dbReference type="ARBA" id="ARBA00023136"/>
    </source>
</evidence>
<feature type="transmembrane region" description="Helical" evidence="5">
    <location>
        <begin position="38"/>
        <end position="55"/>
    </location>
</feature>
<name>A0A1G1L3D3_9BACT</name>
<dbReference type="PANTHER" id="PTHR12714:SF9">
    <property type="entry name" value="PROTEIN-S-ISOPRENYLCYSTEINE O-METHYLTRANSFERASE"/>
    <property type="match status" value="1"/>
</dbReference>
<proteinExistence type="predicted"/>
<keyword evidence="2 5" id="KW-0812">Transmembrane</keyword>
<evidence type="ECO:0000256" key="2">
    <source>
        <dbReference type="ARBA" id="ARBA00022692"/>
    </source>
</evidence>
<feature type="transmembrane region" description="Helical" evidence="5">
    <location>
        <begin position="166"/>
        <end position="191"/>
    </location>
</feature>
<dbReference type="PANTHER" id="PTHR12714">
    <property type="entry name" value="PROTEIN-S ISOPRENYLCYSTEINE O-METHYLTRANSFERASE"/>
    <property type="match status" value="1"/>
</dbReference>
<feature type="transmembrane region" description="Helical" evidence="5">
    <location>
        <begin position="75"/>
        <end position="95"/>
    </location>
</feature>
<evidence type="ECO:0000313" key="7">
    <source>
        <dbReference type="Proteomes" id="UP000178187"/>
    </source>
</evidence>
<evidence type="ECO:0000313" key="6">
    <source>
        <dbReference type="EMBL" id="OGW99379.1"/>
    </source>
</evidence>
<feature type="transmembrane region" description="Helical" evidence="5">
    <location>
        <begin position="102"/>
        <end position="120"/>
    </location>
</feature>
<dbReference type="AlphaFoldDB" id="A0A1G1L3D3"/>
<dbReference type="Pfam" id="PF04140">
    <property type="entry name" value="ICMT"/>
    <property type="match status" value="1"/>
</dbReference>
<reference evidence="6 7" key="1">
    <citation type="journal article" date="2016" name="Nat. Commun.">
        <title>Thousands of microbial genomes shed light on interconnected biogeochemical processes in an aquifer system.</title>
        <authorList>
            <person name="Anantharaman K."/>
            <person name="Brown C.T."/>
            <person name="Hug L.A."/>
            <person name="Sharon I."/>
            <person name="Castelle C.J."/>
            <person name="Probst A.J."/>
            <person name="Thomas B.C."/>
            <person name="Singh A."/>
            <person name="Wilkins M.J."/>
            <person name="Karaoz U."/>
            <person name="Brodie E.L."/>
            <person name="Williams K.H."/>
            <person name="Hubbard S.S."/>
            <person name="Banfield J.F."/>
        </authorList>
    </citation>
    <scope>NUCLEOTIDE SEQUENCE [LARGE SCALE GENOMIC DNA]</scope>
</reference>
<accession>A0A1G1L3D3</accession>
<comment type="caution">
    <text evidence="6">The sequence shown here is derived from an EMBL/GenBank/DDBJ whole genome shotgun (WGS) entry which is preliminary data.</text>
</comment>
<keyword evidence="4 5" id="KW-0472">Membrane</keyword>
<evidence type="ECO:0000256" key="3">
    <source>
        <dbReference type="ARBA" id="ARBA00022989"/>
    </source>
</evidence>
<sequence>MQNIIVSYKKLILSFLIGLSLIAPVICFIFYRSRPTPYGLALCFFILFHSIFRIWETFFTSKEKDTFVISDDGTLVLVTFAYVFLFYLVMTEFYLTGRSINLAISGSGLLIYVAAFRLRWWGMAALGKQWAIHAIGKKKIEHKRLITLGPYQYIRHPIYTATLLELLGVVLIANAYMTILYFLFLTIPAYFMRIRVEELNNIKIFGQQYKKYRKTTGMVFPRIRKKES</sequence>
<protein>
    <recommendedName>
        <fullName evidence="8">Steroid 5-alpha reductase C-terminal domain-containing protein</fullName>
    </recommendedName>
</protein>
<evidence type="ECO:0000256" key="1">
    <source>
        <dbReference type="ARBA" id="ARBA00004141"/>
    </source>
</evidence>